<dbReference type="AlphaFoldDB" id="A0A9P8Y0P2"/>
<protein>
    <submittedName>
        <fullName evidence="1">Uncharacterized protein</fullName>
    </submittedName>
</protein>
<gene>
    <name evidence="1" type="ORF">B0I36DRAFT_160649</name>
</gene>
<accession>A0A9P8Y0P2</accession>
<organism evidence="1 2">
    <name type="scientific">Microdochium trichocladiopsis</name>
    <dbReference type="NCBI Taxonomy" id="1682393"/>
    <lineage>
        <taxon>Eukaryota</taxon>
        <taxon>Fungi</taxon>
        <taxon>Dikarya</taxon>
        <taxon>Ascomycota</taxon>
        <taxon>Pezizomycotina</taxon>
        <taxon>Sordariomycetes</taxon>
        <taxon>Xylariomycetidae</taxon>
        <taxon>Xylariales</taxon>
        <taxon>Microdochiaceae</taxon>
        <taxon>Microdochium</taxon>
    </lineage>
</organism>
<dbReference type="GeneID" id="70178199"/>
<dbReference type="Proteomes" id="UP000756346">
    <property type="component" value="Unassembled WGS sequence"/>
</dbReference>
<reference evidence="1" key="1">
    <citation type="journal article" date="2021" name="Nat. Commun.">
        <title>Genetic determinants of endophytism in the Arabidopsis root mycobiome.</title>
        <authorList>
            <person name="Mesny F."/>
            <person name="Miyauchi S."/>
            <person name="Thiergart T."/>
            <person name="Pickel B."/>
            <person name="Atanasova L."/>
            <person name="Karlsson M."/>
            <person name="Huettel B."/>
            <person name="Barry K.W."/>
            <person name="Haridas S."/>
            <person name="Chen C."/>
            <person name="Bauer D."/>
            <person name="Andreopoulos W."/>
            <person name="Pangilinan J."/>
            <person name="LaButti K."/>
            <person name="Riley R."/>
            <person name="Lipzen A."/>
            <person name="Clum A."/>
            <person name="Drula E."/>
            <person name="Henrissat B."/>
            <person name="Kohler A."/>
            <person name="Grigoriev I.V."/>
            <person name="Martin F.M."/>
            <person name="Hacquard S."/>
        </authorList>
    </citation>
    <scope>NUCLEOTIDE SEQUENCE</scope>
    <source>
        <strain evidence="1">MPI-CAGE-CH-0230</strain>
    </source>
</reference>
<evidence type="ECO:0000313" key="2">
    <source>
        <dbReference type="Proteomes" id="UP000756346"/>
    </source>
</evidence>
<evidence type="ECO:0000313" key="1">
    <source>
        <dbReference type="EMBL" id="KAH7026612.1"/>
    </source>
</evidence>
<dbReference type="RefSeq" id="XP_046009829.1">
    <property type="nucleotide sequence ID" value="XM_046148653.1"/>
</dbReference>
<proteinExistence type="predicted"/>
<name>A0A9P8Y0P2_9PEZI</name>
<sequence>MVKARRLVKQRGYHERGDGLQGQAFGFHFLFDGRCQVRNGTRRSHWPWPWWPAHRSEGVSQGEEVGKSQEALTVSLGSAQVVRLWFAVPAHSCMRGPTGAGGCGGEEELSPPKWLGRAWIDLPSARCLERTRRCRDSTCPVAFFSHPPQPPPSQPVLSCPPLSALSLSLVLFSPCWRCDCDRERAHCIRDTPGQRCATIP</sequence>
<dbReference type="EMBL" id="JAGTJQ010000008">
    <property type="protein sequence ID" value="KAH7026612.1"/>
    <property type="molecule type" value="Genomic_DNA"/>
</dbReference>
<comment type="caution">
    <text evidence="1">The sequence shown here is derived from an EMBL/GenBank/DDBJ whole genome shotgun (WGS) entry which is preliminary data.</text>
</comment>
<keyword evidence="2" id="KW-1185">Reference proteome</keyword>